<dbReference type="InterPro" id="IPR054319">
    <property type="entry name" value="PspC-rel_ToastRack"/>
</dbReference>
<comment type="subcellular location">
    <subcellularLocation>
        <location evidence="1">Cell membrane</location>
        <topology evidence="1">Single-pass membrane protein</topology>
    </subcellularLocation>
</comment>
<dbReference type="RefSeq" id="WP_089332749.1">
    <property type="nucleotide sequence ID" value="NZ_FZNS01000004.1"/>
</dbReference>
<keyword evidence="13" id="KW-1185">Reference proteome</keyword>
<dbReference type="Pfam" id="PF10988">
    <property type="entry name" value="DUF2807"/>
    <property type="match status" value="1"/>
</dbReference>
<accession>A0A238XRI9</accession>
<evidence type="ECO:0000256" key="5">
    <source>
        <dbReference type="ARBA" id="ARBA00023136"/>
    </source>
</evidence>
<sequence length="900" mass="98373">MKKNISINLQGMIFHIEEDGYDVLSRYLAEVKTHFSGYRGHEEIVADIESRIAELFAARLSGLKQVITLEDVEAMTAKMGRVSDFQTADEAEDDEEILAEAVASGSAQGTYTGSRPSAGYSAGSNAKSATTAAAAEEEDGTKRLYRDMANRKVAGVAAGLARYFAVNPLWIRLGFLALMIVFPILLDGTPLENFSEKLPAISVLTYIILWVVLPTRFDGTPTDEDPVFKKLYRDTDTGKVGGVSAGLAAYFKTDVVLIRILFIVGLFAGGFALPLYIILWILLPEAKTASDRLRMRGDAVTLSALDNNLRNSPFEEGATPVNNRPVGTFLENFFTNIRPLINLLGSAIRVFVGGVMTITGFFLLLALLIMLGVGLGMIPESDNVFMGPLPAYTFFNGLSPWAVVCFFLMTAIPALALLLAGLGLLLRRTILTRTASLTLLGLWLLGIVGSSVAGTRLAREFQHEAEVTQSTNLSPLTSAQLVLDRRYSDNGEWVDLDLVPVDSGQTPRLERIISAKGATEEDARQTAATSVAHSIRMPNDSTLSIDDHYTFQPGARFRGQEMQLRLLIPRDRTFRMNESFSNWLEDDNYVNGRAPIHPEQHTYRLRGSKIECIGCTEEDLRGDSNDGGYDEPNADYEAGQADADTDSTDTDMHINIHTDEDGDNVRVDVESKAAQFSADPARYGSGRRSFADLRDFSRIEASGAYYVHVRQGNEFKVEAAGSDRDLRRLRVTRDGDQLVIRSRDVGFMPSLSFSQHPVLIRITLPTLRVVELSGACRLNAAGFQNEDLKVEQSGACVAALDVNVPNLSIDMSGACRTDLTGQATFLSVDASGACQLNALRLPARRAEIEMSGLGKAKVRVREQLRVDLSGDSDVLYAGDPDNVQQELSGSSHVTKISDSE</sequence>
<feature type="domain" description="PspC-related ToastRack" evidence="11">
    <location>
        <begin position="494"/>
        <end position="617"/>
    </location>
</feature>
<feature type="domain" description="Putative auto-transporter adhesin head GIN" evidence="9">
    <location>
        <begin position="695"/>
        <end position="880"/>
    </location>
</feature>
<dbReference type="Gene3D" id="2.160.20.120">
    <property type="match status" value="1"/>
</dbReference>
<feature type="transmembrane region" description="Helical" evidence="7">
    <location>
        <begin position="169"/>
        <end position="186"/>
    </location>
</feature>
<organism evidence="12 13">
    <name type="scientific">Hymenobacter mucosus</name>
    <dbReference type="NCBI Taxonomy" id="1411120"/>
    <lineage>
        <taxon>Bacteria</taxon>
        <taxon>Pseudomonadati</taxon>
        <taxon>Bacteroidota</taxon>
        <taxon>Cytophagia</taxon>
        <taxon>Cytophagales</taxon>
        <taxon>Hymenobacteraceae</taxon>
        <taxon>Hymenobacter</taxon>
    </lineage>
</organism>
<dbReference type="InterPro" id="IPR052027">
    <property type="entry name" value="PspC"/>
</dbReference>
<dbReference type="InterPro" id="IPR021255">
    <property type="entry name" value="DUF2807"/>
</dbReference>
<evidence type="ECO:0000259" key="11">
    <source>
        <dbReference type="Pfam" id="PF22744"/>
    </source>
</evidence>
<evidence type="ECO:0000256" key="1">
    <source>
        <dbReference type="ARBA" id="ARBA00004162"/>
    </source>
</evidence>
<feature type="transmembrane region" description="Helical" evidence="7">
    <location>
        <begin position="256"/>
        <end position="283"/>
    </location>
</feature>
<feature type="region of interest" description="Disordered" evidence="6">
    <location>
        <begin position="877"/>
        <end position="900"/>
    </location>
</feature>
<dbReference type="AlphaFoldDB" id="A0A238XRI9"/>
<feature type="domain" description="PspC-related transmembrane region" evidence="10">
    <location>
        <begin position="328"/>
        <end position="461"/>
    </location>
</feature>
<evidence type="ECO:0000313" key="12">
    <source>
        <dbReference type="EMBL" id="SNR61567.1"/>
    </source>
</evidence>
<dbReference type="Pfam" id="PF22571">
    <property type="entry name" value="LiaI-LiaF-TM_PspC"/>
    <property type="match status" value="1"/>
</dbReference>
<evidence type="ECO:0000313" key="13">
    <source>
        <dbReference type="Proteomes" id="UP000198310"/>
    </source>
</evidence>
<feature type="region of interest" description="Disordered" evidence="6">
    <location>
        <begin position="622"/>
        <end position="646"/>
    </location>
</feature>
<dbReference type="Pfam" id="PF22744">
    <property type="entry name" value="Toast-rack_PspC-Cterm"/>
    <property type="match status" value="1"/>
</dbReference>
<evidence type="ECO:0000259" key="8">
    <source>
        <dbReference type="Pfam" id="PF04024"/>
    </source>
</evidence>
<proteinExistence type="predicted"/>
<feature type="domain" description="Phage shock protein PspC N-terminal" evidence="8">
    <location>
        <begin position="229"/>
        <end position="286"/>
    </location>
</feature>
<keyword evidence="4 7" id="KW-1133">Transmembrane helix</keyword>
<keyword evidence="2" id="KW-1003">Cell membrane</keyword>
<evidence type="ECO:0000259" key="9">
    <source>
        <dbReference type="Pfam" id="PF10988"/>
    </source>
</evidence>
<evidence type="ECO:0000256" key="7">
    <source>
        <dbReference type="SAM" id="Phobius"/>
    </source>
</evidence>
<keyword evidence="5 7" id="KW-0472">Membrane</keyword>
<evidence type="ECO:0000259" key="10">
    <source>
        <dbReference type="Pfam" id="PF22571"/>
    </source>
</evidence>
<keyword evidence="3 7" id="KW-0812">Transmembrane</keyword>
<gene>
    <name evidence="12" type="ORF">SAMN06269173_104337</name>
</gene>
<dbReference type="Pfam" id="PF04024">
    <property type="entry name" value="PspC"/>
    <property type="match status" value="2"/>
</dbReference>
<dbReference type="GO" id="GO:0005886">
    <property type="term" value="C:plasma membrane"/>
    <property type="evidence" value="ECO:0007669"/>
    <property type="project" value="UniProtKB-SubCell"/>
</dbReference>
<dbReference type="Proteomes" id="UP000198310">
    <property type="component" value="Unassembled WGS sequence"/>
</dbReference>
<evidence type="ECO:0000256" key="2">
    <source>
        <dbReference type="ARBA" id="ARBA00022475"/>
    </source>
</evidence>
<name>A0A238XRI9_9BACT</name>
<feature type="transmembrane region" description="Helical" evidence="7">
    <location>
        <begin position="437"/>
        <end position="458"/>
    </location>
</feature>
<dbReference type="PANTHER" id="PTHR33885">
    <property type="entry name" value="PHAGE SHOCK PROTEIN C"/>
    <property type="match status" value="1"/>
</dbReference>
<evidence type="ECO:0000256" key="3">
    <source>
        <dbReference type="ARBA" id="ARBA00022692"/>
    </source>
</evidence>
<dbReference type="InterPro" id="IPR054321">
    <property type="entry name" value="PspC-rel_TM"/>
</dbReference>
<evidence type="ECO:0000256" key="6">
    <source>
        <dbReference type="SAM" id="MobiDB-lite"/>
    </source>
</evidence>
<feature type="compositionally biased region" description="Polar residues" evidence="6">
    <location>
        <begin position="882"/>
        <end position="894"/>
    </location>
</feature>
<protein>
    <submittedName>
        <fullName evidence="12">Phage shock protein C (PspC) family protein</fullName>
    </submittedName>
</protein>
<reference evidence="13" key="1">
    <citation type="submission" date="2017-06" db="EMBL/GenBank/DDBJ databases">
        <authorList>
            <person name="Varghese N."/>
            <person name="Submissions S."/>
        </authorList>
    </citation>
    <scope>NUCLEOTIDE SEQUENCE [LARGE SCALE GENOMIC DNA]</scope>
    <source>
        <strain evidence="13">DSM 28041</strain>
    </source>
</reference>
<dbReference type="PANTHER" id="PTHR33885:SF3">
    <property type="entry name" value="PHAGE SHOCK PROTEIN C"/>
    <property type="match status" value="1"/>
</dbReference>
<feature type="transmembrane region" description="Helical" evidence="7">
    <location>
        <begin position="398"/>
        <end position="425"/>
    </location>
</feature>
<dbReference type="InterPro" id="IPR007168">
    <property type="entry name" value="Phageshock_PspC_N"/>
</dbReference>
<feature type="domain" description="Phage shock protein PspC N-terminal" evidence="8">
    <location>
        <begin position="142"/>
        <end position="215"/>
    </location>
</feature>
<feature type="transmembrane region" description="Helical" evidence="7">
    <location>
        <begin position="350"/>
        <end position="378"/>
    </location>
</feature>
<evidence type="ECO:0000256" key="4">
    <source>
        <dbReference type="ARBA" id="ARBA00022989"/>
    </source>
</evidence>
<dbReference type="EMBL" id="FZNS01000004">
    <property type="protein sequence ID" value="SNR61567.1"/>
    <property type="molecule type" value="Genomic_DNA"/>
</dbReference>